<protein>
    <submittedName>
        <fullName evidence="1">Uncharacterized protein</fullName>
    </submittedName>
</protein>
<proteinExistence type="predicted"/>
<evidence type="ECO:0000313" key="1">
    <source>
        <dbReference type="EMBL" id="KAJ3489010.1"/>
    </source>
</evidence>
<name>A0ACC1QSA1_9HYPO</name>
<dbReference type="Proteomes" id="UP001148737">
    <property type="component" value="Unassembled WGS sequence"/>
</dbReference>
<accession>A0ACC1QSA1</accession>
<dbReference type="EMBL" id="JANAKD010000758">
    <property type="protein sequence ID" value="KAJ3489010.1"/>
    <property type="molecule type" value="Genomic_DNA"/>
</dbReference>
<keyword evidence="2" id="KW-1185">Reference proteome</keyword>
<evidence type="ECO:0000313" key="2">
    <source>
        <dbReference type="Proteomes" id="UP001148737"/>
    </source>
</evidence>
<sequence>MNTRAAMLETIPNELILLVLSSCDSTRSLHSLIVASPRCHRVFADSPESILLPLLRRAVSSEIWGDFAAVCSADAFTQPDSRDPIAKAEEIGLFLDRYFGGGVEMPTDKASIVAGFRLLTITSDFVNDYVKQAMEEISFLAEHGSYGSACSILPNRMVQSSSPDSGRLLPPGGPARFFRGLLRLELQSRIFRHEQRVFTARPGRNLFGSEQFDLYLRRMQPWAVEELTCAHNHLMHRTWDALQKSSRLSTPHDTIAWPVYVSGELLLRGMDFLYDVLAIQNPGRVARQRQLLDEEAGAAASGGLKAGSPIPEFLVGGLESAQFHELVSMPEPSADETDSDRPSWGFYEHVQRARIAGRYLPIMQAQAHAAVRAMGYVFWDAAKMKSDVMRNAMAGVTNMSTEEYHDRYDRQHRRIWSDGRNMAVIAARDQGTAAAFKAKGDCIIDRQLWWSWSCGARLVAGPRKGHAEAGLDLCYVTDHIIATYVTSSPAQSLPPLVLQRHQQSHPLTLQ</sequence>
<comment type="caution">
    <text evidence="1">The sequence shown here is derived from an EMBL/GenBank/DDBJ whole genome shotgun (WGS) entry which is preliminary data.</text>
</comment>
<organism evidence="1 2">
    <name type="scientific">Lecanicillium saksenae</name>
    <dbReference type="NCBI Taxonomy" id="468837"/>
    <lineage>
        <taxon>Eukaryota</taxon>
        <taxon>Fungi</taxon>
        <taxon>Dikarya</taxon>
        <taxon>Ascomycota</taxon>
        <taxon>Pezizomycotina</taxon>
        <taxon>Sordariomycetes</taxon>
        <taxon>Hypocreomycetidae</taxon>
        <taxon>Hypocreales</taxon>
        <taxon>Cordycipitaceae</taxon>
        <taxon>Lecanicillium</taxon>
    </lineage>
</organism>
<gene>
    <name evidence="1" type="ORF">NLG97_g6084</name>
</gene>
<reference evidence="1" key="1">
    <citation type="submission" date="2022-07" db="EMBL/GenBank/DDBJ databases">
        <title>Genome Sequence of Lecanicillium saksenae.</title>
        <authorList>
            <person name="Buettner E."/>
        </authorList>
    </citation>
    <scope>NUCLEOTIDE SEQUENCE</scope>
    <source>
        <strain evidence="1">VT-O1</strain>
    </source>
</reference>